<organism evidence="2 3">
    <name type="scientific">Homarus americanus</name>
    <name type="common">American lobster</name>
    <dbReference type="NCBI Taxonomy" id="6706"/>
    <lineage>
        <taxon>Eukaryota</taxon>
        <taxon>Metazoa</taxon>
        <taxon>Ecdysozoa</taxon>
        <taxon>Arthropoda</taxon>
        <taxon>Crustacea</taxon>
        <taxon>Multicrustacea</taxon>
        <taxon>Malacostraca</taxon>
        <taxon>Eumalacostraca</taxon>
        <taxon>Eucarida</taxon>
        <taxon>Decapoda</taxon>
        <taxon>Pleocyemata</taxon>
        <taxon>Astacidea</taxon>
        <taxon>Nephropoidea</taxon>
        <taxon>Nephropidae</taxon>
        <taxon>Homarus</taxon>
    </lineage>
</organism>
<dbReference type="EMBL" id="JAHLQT010038275">
    <property type="protein sequence ID" value="KAG7156947.1"/>
    <property type="molecule type" value="Genomic_DNA"/>
</dbReference>
<gene>
    <name evidence="2" type="ORF">Hamer_G015877</name>
</gene>
<evidence type="ECO:0000259" key="1">
    <source>
        <dbReference type="Pfam" id="PF03067"/>
    </source>
</evidence>
<name>A0A8J5JES4_HOMAM</name>
<comment type="caution">
    <text evidence="2">The sequence shown here is derived from an EMBL/GenBank/DDBJ whole genome shotgun (WGS) entry which is preliminary data.</text>
</comment>
<evidence type="ECO:0000313" key="2">
    <source>
        <dbReference type="EMBL" id="KAG7156947.1"/>
    </source>
</evidence>
<sequence>MYLVQHIRNRGRCGVCGDNWRLPEPRPHERGGEFGRGVITANYTEGQVIPVTIHIASNHLTCLYKKLLSLADGSGTRYTLDGAIHGDHIVYVQLPHHLSCTHCVLQWTWIVGNTWGICPNGSGRLGCGHQETFVNCADISILPKTYYYSHTPRIKLKYSFNTWW</sequence>
<protein>
    <submittedName>
        <fullName evidence="2">Putative Lytic polysaccharide mono-oxygenase, cellulose-degrading-containing protein 7</fullName>
    </submittedName>
</protein>
<accession>A0A8J5JES4</accession>
<keyword evidence="3" id="KW-1185">Reference proteome</keyword>
<evidence type="ECO:0000313" key="3">
    <source>
        <dbReference type="Proteomes" id="UP000747542"/>
    </source>
</evidence>
<feature type="domain" description="Chitin-binding type-4" evidence="1">
    <location>
        <begin position="6"/>
        <end position="139"/>
    </location>
</feature>
<dbReference type="Proteomes" id="UP000747542">
    <property type="component" value="Unassembled WGS sequence"/>
</dbReference>
<reference evidence="2" key="1">
    <citation type="journal article" date="2021" name="Sci. Adv.">
        <title>The American lobster genome reveals insights on longevity, neural, and immune adaptations.</title>
        <authorList>
            <person name="Polinski J.M."/>
            <person name="Zimin A.V."/>
            <person name="Clark K.F."/>
            <person name="Kohn A.B."/>
            <person name="Sadowski N."/>
            <person name="Timp W."/>
            <person name="Ptitsyn A."/>
            <person name="Khanna P."/>
            <person name="Romanova D.Y."/>
            <person name="Williams P."/>
            <person name="Greenwood S.J."/>
            <person name="Moroz L.L."/>
            <person name="Walt D.R."/>
            <person name="Bodnar A.G."/>
        </authorList>
    </citation>
    <scope>NUCLEOTIDE SEQUENCE</scope>
    <source>
        <strain evidence="2">GMGI-L3</strain>
    </source>
</reference>
<proteinExistence type="predicted"/>
<dbReference type="InterPro" id="IPR004302">
    <property type="entry name" value="Cellulose/chitin-bd_N"/>
</dbReference>
<dbReference type="AlphaFoldDB" id="A0A8J5JES4"/>
<dbReference type="Pfam" id="PF03067">
    <property type="entry name" value="LPMO_10"/>
    <property type="match status" value="1"/>
</dbReference>